<dbReference type="SUPFAM" id="SSF55729">
    <property type="entry name" value="Acyl-CoA N-acyltransferases (Nat)"/>
    <property type="match status" value="1"/>
</dbReference>
<organism evidence="1 2">
    <name type="scientific">Syntrophomonas wolfei subsp. wolfei (strain DSM 2245B / Goettingen)</name>
    <dbReference type="NCBI Taxonomy" id="335541"/>
    <lineage>
        <taxon>Bacteria</taxon>
        <taxon>Bacillati</taxon>
        <taxon>Bacillota</taxon>
        <taxon>Clostridia</taxon>
        <taxon>Eubacteriales</taxon>
        <taxon>Syntrophomonadaceae</taxon>
        <taxon>Syntrophomonas</taxon>
    </lineage>
</organism>
<accession>Q0AVZ4</accession>
<gene>
    <name evidence="1" type="ordered locus">Swol_1812</name>
</gene>
<dbReference type="eggNOG" id="COG3153">
    <property type="taxonomic scope" value="Bacteria"/>
</dbReference>
<dbReference type="AlphaFoldDB" id="Q0AVZ4"/>
<evidence type="ECO:0008006" key="3">
    <source>
        <dbReference type="Google" id="ProtNLM"/>
    </source>
</evidence>
<evidence type="ECO:0000313" key="1">
    <source>
        <dbReference type="EMBL" id="ABI69110.1"/>
    </source>
</evidence>
<name>Q0AVZ4_SYNWW</name>
<keyword evidence="2" id="KW-1185">Reference proteome</keyword>
<protein>
    <recommendedName>
        <fullName evidence="3">N-acetyltransferase domain-containing protein</fullName>
    </recommendedName>
</protein>
<dbReference type="EMBL" id="CP000448">
    <property type="protein sequence ID" value="ABI69110.1"/>
    <property type="molecule type" value="Genomic_DNA"/>
</dbReference>
<dbReference type="STRING" id="335541.Swol_1812"/>
<dbReference type="InterPro" id="IPR016181">
    <property type="entry name" value="Acyl_CoA_acyltransferase"/>
</dbReference>
<reference evidence="2" key="1">
    <citation type="journal article" date="2010" name="Environ. Microbiol.">
        <title>The genome of Syntrophomonas wolfei: new insights into syntrophic metabolism and biohydrogen production.</title>
        <authorList>
            <person name="Sieber J.R."/>
            <person name="Sims D.R."/>
            <person name="Han C."/>
            <person name="Kim E."/>
            <person name="Lykidis A."/>
            <person name="Lapidus A.L."/>
            <person name="McDonnald E."/>
            <person name="Rohlin L."/>
            <person name="Culley D.E."/>
            <person name="Gunsalus R."/>
            <person name="McInerney M.J."/>
        </authorList>
    </citation>
    <scope>NUCLEOTIDE SEQUENCE [LARGE SCALE GENOMIC DNA]</scope>
    <source>
        <strain evidence="2">DSM 2245B / Goettingen</strain>
    </source>
</reference>
<dbReference type="HOGENOM" id="CLU_052477_0_0_9"/>
<proteinExistence type="predicted"/>
<sequence>MTTNEIEIRLMQDVDAAGVVELYKTVYGNEYPVKTVYDPAAVIEQQNNGEMYRIIARSGDKVVGQTALYRSTSPNPELYEEGQGIVLPLYRNQGILEQCLAYGHKVAYPQLNIKQEWGEAVCNHTFTQKAGARLGAFETGIELDLMPASSYVKEQSSQGRVAALVMFLIFQAAPPQLLYLPETYADSLHYLYSAYDFKHEFVSSKSLLPEQATRGQVEIYADAAVARFTLLETGKDLEDYLLEQEKLAQAQGCSVFQAYLKLANPAVGHAVNILREHQYFLGGILPRWFATDGLLMQKLLHEPNLEGINLYSERSHKILNMIIDDRNTVIK</sequence>
<dbReference type="RefSeq" id="WP_011641205.1">
    <property type="nucleotide sequence ID" value="NC_008346.1"/>
</dbReference>
<dbReference type="OrthoDB" id="5412651at2"/>
<dbReference type="Proteomes" id="UP000001968">
    <property type="component" value="Chromosome"/>
</dbReference>
<evidence type="ECO:0000313" key="2">
    <source>
        <dbReference type="Proteomes" id="UP000001968"/>
    </source>
</evidence>
<dbReference type="Gene3D" id="3.40.630.30">
    <property type="match status" value="1"/>
</dbReference>
<dbReference type="KEGG" id="swo:Swol_1812"/>